<dbReference type="Proteomes" id="UP000681967">
    <property type="component" value="Unassembled WGS sequence"/>
</dbReference>
<comment type="caution">
    <text evidence="2">The sequence shown here is derived from an EMBL/GenBank/DDBJ whole genome shotgun (WGS) entry which is preliminary data.</text>
</comment>
<reference evidence="2" key="1">
    <citation type="submission" date="2021-02" db="EMBL/GenBank/DDBJ databases">
        <authorList>
            <person name="Nowell W R."/>
        </authorList>
    </citation>
    <scope>NUCLEOTIDE SEQUENCE</scope>
</reference>
<evidence type="ECO:0000313" key="3">
    <source>
        <dbReference type="Proteomes" id="UP000676336"/>
    </source>
</evidence>
<dbReference type="EMBL" id="CAJOBH010065118">
    <property type="protein sequence ID" value="CAF4444413.1"/>
    <property type="molecule type" value="Genomic_DNA"/>
</dbReference>
<evidence type="ECO:0000313" key="2">
    <source>
        <dbReference type="EMBL" id="CAF4640356.1"/>
    </source>
</evidence>
<name>A0A8S2ZN41_9BILA</name>
<sequence>MTHHRKQNGSMQLPEPTYKFESNDYSMVAASQPREQFNLTYHQQPYRTHS</sequence>
<gene>
    <name evidence="1" type="ORF">BYL167_LOCUS33468</name>
    <name evidence="2" type="ORF">SMN809_LOCUS40660</name>
</gene>
<proteinExistence type="predicted"/>
<accession>A0A8S2ZN41</accession>
<organism evidence="2 3">
    <name type="scientific">Rotaria magnacalcarata</name>
    <dbReference type="NCBI Taxonomy" id="392030"/>
    <lineage>
        <taxon>Eukaryota</taxon>
        <taxon>Metazoa</taxon>
        <taxon>Spiralia</taxon>
        <taxon>Gnathifera</taxon>
        <taxon>Rotifera</taxon>
        <taxon>Eurotatoria</taxon>
        <taxon>Bdelloidea</taxon>
        <taxon>Philodinida</taxon>
        <taxon>Philodinidae</taxon>
        <taxon>Rotaria</taxon>
    </lineage>
</organism>
<dbReference type="Proteomes" id="UP000676336">
    <property type="component" value="Unassembled WGS sequence"/>
</dbReference>
<dbReference type="AlphaFoldDB" id="A0A8S2ZN41"/>
<evidence type="ECO:0000313" key="1">
    <source>
        <dbReference type="EMBL" id="CAF4444413.1"/>
    </source>
</evidence>
<dbReference type="EMBL" id="CAJOBI010112680">
    <property type="protein sequence ID" value="CAF4640356.1"/>
    <property type="molecule type" value="Genomic_DNA"/>
</dbReference>
<protein>
    <submittedName>
        <fullName evidence="2">Uncharacterized protein</fullName>
    </submittedName>
</protein>
<feature type="non-terminal residue" evidence="2">
    <location>
        <position position="50"/>
    </location>
</feature>